<dbReference type="InterPro" id="IPR013767">
    <property type="entry name" value="PAS_fold"/>
</dbReference>
<dbReference type="PANTHER" id="PTHR45453">
    <property type="entry name" value="PHOSPHATE REGULON SENSOR PROTEIN PHOR"/>
    <property type="match status" value="1"/>
</dbReference>
<evidence type="ECO:0000256" key="7">
    <source>
        <dbReference type="ARBA" id="ARBA00023136"/>
    </source>
</evidence>
<evidence type="ECO:0000256" key="1">
    <source>
        <dbReference type="ARBA" id="ARBA00000085"/>
    </source>
</evidence>
<dbReference type="Gene3D" id="3.30.565.10">
    <property type="entry name" value="Histidine kinase-like ATPase, C-terminal domain"/>
    <property type="match status" value="1"/>
</dbReference>
<dbReference type="CDD" id="cd00130">
    <property type="entry name" value="PAS"/>
    <property type="match status" value="3"/>
</dbReference>
<feature type="domain" description="PAS" evidence="10">
    <location>
        <begin position="20"/>
        <end position="75"/>
    </location>
</feature>
<dbReference type="Gene3D" id="3.30.450.20">
    <property type="entry name" value="PAS domain"/>
    <property type="match status" value="3"/>
</dbReference>
<keyword evidence="7" id="KW-0472">Membrane</keyword>
<dbReference type="InterPro" id="IPR036890">
    <property type="entry name" value="HATPase_C_sf"/>
</dbReference>
<evidence type="ECO:0000313" key="13">
    <source>
        <dbReference type="Proteomes" id="UP000308196"/>
    </source>
</evidence>
<dbReference type="InterPro" id="IPR001610">
    <property type="entry name" value="PAC"/>
</dbReference>
<comment type="catalytic activity">
    <reaction evidence="1">
        <text>ATP + protein L-histidine = ADP + protein N-phospho-L-histidine.</text>
        <dbReference type="EC" id="2.7.13.3"/>
    </reaction>
</comment>
<dbReference type="Pfam" id="PF02518">
    <property type="entry name" value="HATPase_c"/>
    <property type="match status" value="1"/>
</dbReference>
<evidence type="ECO:0000259" key="11">
    <source>
        <dbReference type="PROSITE" id="PS50113"/>
    </source>
</evidence>
<evidence type="ECO:0000256" key="8">
    <source>
        <dbReference type="SAM" id="Coils"/>
    </source>
</evidence>
<dbReference type="PANTHER" id="PTHR45453:SF1">
    <property type="entry name" value="PHOSPHATE REGULON SENSOR PROTEIN PHOR"/>
    <property type="match status" value="1"/>
</dbReference>
<dbReference type="PROSITE" id="PS50112">
    <property type="entry name" value="PAS"/>
    <property type="match status" value="3"/>
</dbReference>
<sequence length="626" mass="70265">MTPEDRILQLNQENAQLKQKVSELSEFIENASMPLHWVNGEGIIVWANKAELELLGYEKEEYIGAKIQDFHQDQDTIAEILQLLGDNERVNDYPAVLKCKDGSLRHVIINSSALIKNGEFVHSMCFTKDVTAAMLAEERKNKLTVLLEEKEERLRLAMAATGLGTWDWDSESNMVYLSERSKDILGIGTDAIYADNLLDIVHVDDRSSVFEPVKQLSDSSSDGHFEFTGRIVKNHRYSTAWVKVQGAAYFSDGKRSRRIIGTIMDITDQKKAIAKSAEMAAIVNSSYDAIIGKTLAGIITSWNDAAEKLFGYRSSEIIGRSILTLIPEDRQQEEDYILAQMRRGESIKHFETVRRTKSGKLIDLSLTISPIKNEGGEIIGVSKIARDITEKKQEERRKNAFISMASHELKTPLTSVLLSAQLMQKHVEKFGQIGSTVGQKIEIQVKKMMGMIQDFLSMAEVEGGKLQLHKSCFQLASLMEECKHDFDTVSTNHKIEMTCDASIEIFADRNKIGQVLTNLLGNAIKYSSSGGTVTIGCKKVGNRVRIYVRDEGIGIDKHHQNKLFQPFYRVDNLNTTTISGFGIGLYLVAEILRSHNSRIQVESVKDKGSTFYFELLEHGCPKKGIL</sequence>
<dbReference type="PRINTS" id="PR00344">
    <property type="entry name" value="BCTRLSENSOR"/>
</dbReference>
<feature type="domain" description="PAS" evidence="10">
    <location>
        <begin position="275"/>
        <end position="344"/>
    </location>
</feature>
<dbReference type="InterPro" id="IPR003594">
    <property type="entry name" value="HATPase_dom"/>
</dbReference>
<dbReference type="PROSITE" id="PS50113">
    <property type="entry name" value="PAC"/>
    <property type="match status" value="2"/>
</dbReference>
<dbReference type="AlphaFoldDB" id="A0A4U9U913"/>
<dbReference type="SMART" id="SM00086">
    <property type="entry name" value="PAC"/>
    <property type="match status" value="3"/>
</dbReference>
<feature type="domain" description="Histidine kinase" evidence="9">
    <location>
        <begin position="404"/>
        <end position="619"/>
    </location>
</feature>
<dbReference type="Pfam" id="PF08447">
    <property type="entry name" value="PAS_3"/>
    <property type="match status" value="1"/>
</dbReference>
<evidence type="ECO:0000256" key="4">
    <source>
        <dbReference type="ARBA" id="ARBA00022679"/>
    </source>
</evidence>
<dbReference type="Pfam" id="PF00512">
    <property type="entry name" value="HisKA"/>
    <property type="match status" value="1"/>
</dbReference>
<dbReference type="Proteomes" id="UP000308196">
    <property type="component" value="Chromosome"/>
</dbReference>
<keyword evidence="4 12" id="KW-0808">Transferase</keyword>
<dbReference type="Pfam" id="PF00989">
    <property type="entry name" value="PAS"/>
    <property type="match status" value="1"/>
</dbReference>
<dbReference type="NCBIfam" id="TIGR00229">
    <property type="entry name" value="sensory_box"/>
    <property type="match status" value="3"/>
</dbReference>
<dbReference type="GO" id="GO:0005886">
    <property type="term" value="C:plasma membrane"/>
    <property type="evidence" value="ECO:0007669"/>
    <property type="project" value="TreeGrafter"/>
</dbReference>
<dbReference type="CDD" id="cd00082">
    <property type="entry name" value="HisKA"/>
    <property type="match status" value="1"/>
</dbReference>
<dbReference type="InterPro" id="IPR035965">
    <property type="entry name" value="PAS-like_dom_sf"/>
</dbReference>
<evidence type="ECO:0000256" key="5">
    <source>
        <dbReference type="ARBA" id="ARBA00022777"/>
    </source>
</evidence>
<dbReference type="PROSITE" id="PS50109">
    <property type="entry name" value="HIS_KIN"/>
    <property type="match status" value="1"/>
</dbReference>
<evidence type="ECO:0000313" key="12">
    <source>
        <dbReference type="EMBL" id="VTR28707.1"/>
    </source>
</evidence>
<keyword evidence="6" id="KW-0902">Two-component regulatory system</keyword>
<dbReference type="SMART" id="SM00387">
    <property type="entry name" value="HATPase_c"/>
    <property type="match status" value="1"/>
</dbReference>
<dbReference type="EMBL" id="LR590484">
    <property type="protein sequence ID" value="VTR28707.1"/>
    <property type="molecule type" value="Genomic_DNA"/>
</dbReference>
<dbReference type="SMART" id="SM00091">
    <property type="entry name" value="PAS"/>
    <property type="match status" value="3"/>
</dbReference>
<dbReference type="InterPro" id="IPR013655">
    <property type="entry name" value="PAS_fold_3"/>
</dbReference>
<dbReference type="InterPro" id="IPR036097">
    <property type="entry name" value="HisK_dim/P_sf"/>
</dbReference>
<dbReference type="EC" id="2.7.13.3" evidence="2"/>
<dbReference type="GeneID" id="78461083"/>
<dbReference type="Gene3D" id="1.10.287.130">
    <property type="match status" value="1"/>
</dbReference>
<gene>
    <name evidence="12" type="primary">pleC_1</name>
    <name evidence="12" type="ORF">NCTC11429_00259</name>
</gene>
<keyword evidence="8" id="KW-0175">Coiled coil</keyword>
<dbReference type="InterPro" id="IPR050351">
    <property type="entry name" value="BphY/WalK/GraS-like"/>
</dbReference>
<evidence type="ECO:0000259" key="9">
    <source>
        <dbReference type="PROSITE" id="PS50109"/>
    </source>
</evidence>
<name>A0A4U9U913_9SPHI</name>
<proteinExistence type="predicted"/>
<dbReference type="FunFam" id="3.30.565.10:FF:000006">
    <property type="entry name" value="Sensor histidine kinase WalK"/>
    <property type="match status" value="1"/>
</dbReference>
<dbReference type="InterPro" id="IPR004358">
    <property type="entry name" value="Sig_transdc_His_kin-like_C"/>
</dbReference>
<dbReference type="KEGG" id="stha:NCTC11429_00259"/>
<evidence type="ECO:0000256" key="3">
    <source>
        <dbReference type="ARBA" id="ARBA00022553"/>
    </source>
</evidence>
<dbReference type="GO" id="GO:0004721">
    <property type="term" value="F:phosphoprotein phosphatase activity"/>
    <property type="evidence" value="ECO:0007669"/>
    <property type="project" value="TreeGrafter"/>
</dbReference>
<reference evidence="12 13" key="1">
    <citation type="submission" date="2019-05" db="EMBL/GenBank/DDBJ databases">
        <authorList>
            <consortium name="Pathogen Informatics"/>
        </authorList>
    </citation>
    <scope>NUCLEOTIDE SEQUENCE [LARGE SCALE GENOMIC DNA]</scope>
    <source>
        <strain evidence="12 13">NCTC11429</strain>
    </source>
</reference>
<keyword evidence="3" id="KW-0597">Phosphoprotein</keyword>
<protein>
    <recommendedName>
        <fullName evidence="2">histidine kinase</fullName>
        <ecNumber evidence="2">2.7.13.3</ecNumber>
    </recommendedName>
</protein>
<keyword evidence="5" id="KW-0418">Kinase</keyword>
<evidence type="ECO:0000259" key="10">
    <source>
        <dbReference type="PROSITE" id="PS50112"/>
    </source>
</evidence>
<feature type="coiled-coil region" evidence="8">
    <location>
        <begin position="133"/>
        <end position="160"/>
    </location>
</feature>
<dbReference type="RefSeq" id="WP_028070123.1">
    <property type="nucleotide sequence ID" value="NZ_LR590484.1"/>
</dbReference>
<dbReference type="GO" id="GO:0016036">
    <property type="term" value="P:cellular response to phosphate starvation"/>
    <property type="evidence" value="ECO:0007669"/>
    <property type="project" value="TreeGrafter"/>
</dbReference>
<feature type="domain" description="PAC" evidence="11">
    <location>
        <begin position="348"/>
        <end position="400"/>
    </location>
</feature>
<evidence type="ECO:0000256" key="2">
    <source>
        <dbReference type="ARBA" id="ARBA00012438"/>
    </source>
</evidence>
<organism evidence="12 13">
    <name type="scientific">Sphingobacterium thalpophilum</name>
    <dbReference type="NCBI Taxonomy" id="259"/>
    <lineage>
        <taxon>Bacteria</taxon>
        <taxon>Pseudomonadati</taxon>
        <taxon>Bacteroidota</taxon>
        <taxon>Sphingobacteriia</taxon>
        <taxon>Sphingobacteriales</taxon>
        <taxon>Sphingobacteriaceae</taxon>
        <taxon>Sphingobacterium</taxon>
    </lineage>
</organism>
<dbReference type="GO" id="GO:0000155">
    <property type="term" value="F:phosphorelay sensor kinase activity"/>
    <property type="evidence" value="ECO:0007669"/>
    <property type="project" value="InterPro"/>
</dbReference>
<dbReference type="Pfam" id="PF13426">
    <property type="entry name" value="PAS_9"/>
    <property type="match status" value="1"/>
</dbReference>
<feature type="domain" description="PAS" evidence="10">
    <location>
        <begin position="150"/>
        <end position="220"/>
    </location>
</feature>
<dbReference type="GO" id="GO:0006355">
    <property type="term" value="P:regulation of DNA-templated transcription"/>
    <property type="evidence" value="ECO:0007669"/>
    <property type="project" value="InterPro"/>
</dbReference>
<feature type="domain" description="PAC" evidence="11">
    <location>
        <begin position="225"/>
        <end position="278"/>
    </location>
</feature>
<dbReference type="InterPro" id="IPR000014">
    <property type="entry name" value="PAS"/>
</dbReference>
<dbReference type="InterPro" id="IPR003661">
    <property type="entry name" value="HisK_dim/P_dom"/>
</dbReference>
<accession>A0A4U9U913</accession>
<evidence type="ECO:0000256" key="6">
    <source>
        <dbReference type="ARBA" id="ARBA00023012"/>
    </source>
</evidence>
<dbReference type="SUPFAM" id="SSF55874">
    <property type="entry name" value="ATPase domain of HSP90 chaperone/DNA topoisomerase II/histidine kinase"/>
    <property type="match status" value="1"/>
</dbReference>
<dbReference type="InterPro" id="IPR005467">
    <property type="entry name" value="His_kinase_dom"/>
</dbReference>
<dbReference type="SUPFAM" id="SSF47384">
    <property type="entry name" value="Homodimeric domain of signal transducing histidine kinase"/>
    <property type="match status" value="1"/>
</dbReference>
<dbReference type="InterPro" id="IPR000700">
    <property type="entry name" value="PAS-assoc_C"/>
</dbReference>
<dbReference type="SUPFAM" id="SSF55785">
    <property type="entry name" value="PYP-like sensor domain (PAS domain)"/>
    <property type="match status" value="3"/>
</dbReference>
<dbReference type="STRING" id="1123265.GCA_000686625_03350"/>
<dbReference type="SMART" id="SM00388">
    <property type="entry name" value="HisKA"/>
    <property type="match status" value="1"/>
</dbReference>